<evidence type="ECO:0000256" key="3">
    <source>
        <dbReference type="ARBA" id="ARBA00022729"/>
    </source>
</evidence>
<keyword evidence="3" id="KW-0732">Signal</keyword>
<evidence type="ECO:0000313" key="11">
    <source>
        <dbReference type="EMBL" id="KAF1389626.1"/>
    </source>
</evidence>
<dbReference type="Gene3D" id="2.60.40.10">
    <property type="entry name" value="Immunoglobulins"/>
    <property type="match status" value="1"/>
</dbReference>
<evidence type="ECO:0000256" key="8">
    <source>
        <dbReference type="PROSITE-ProRule" id="PRU00196"/>
    </source>
</evidence>
<evidence type="ECO:0000313" key="12">
    <source>
        <dbReference type="Proteomes" id="UP000465112"/>
    </source>
</evidence>
<keyword evidence="5 8" id="KW-1015">Disulfide bond</keyword>
<dbReference type="InterPro" id="IPR001190">
    <property type="entry name" value="SRCR"/>
</dbReference>
<feature type="transmembrane region" description="Helical" evidence="9">
    <location>
        <begin position="328"/>
        <end position="350"/>
    </location>
</feature>
<evidence type="ECO:0000259" key="10">
    <source>
        <dbReference type="PROSITE" id="PS50287"/>
    </source>
</evidence>
<dbReference type="InterPro" id="IPR036772">
    <property type="entry name" value="SRCR-like_dom_sf"/>
</dbReference>
<evidence type="ECO:0000256" key="2">
    <source>
        <dbReference type="ARBA" id="ARBA00022525"/>
    </source>
</evidence>
<keyword evidence="9" id="KW-0472">Membrane</keyword>
<dbReference type="InterPro" id="IPR036179">
    <property type="entry name" value="Ig-like_dom_sf"/>
</dbReference>
<comment type="caution">
    <text evidence="8">Lacks conserved residue(s) required for the propagation of feature annotation.</text>
</comment>
<dbReference type="Gene3D" id="3.10.250.10">
    <property type="entry name" value="SRCR-like domain"/>
    <property type="match status" value="2"/>
</dbReference>
<dbReference type="GO" id="GO:0004252">
    <property type="term" value="F:serine-type endopeptidase activity"/>
    <property type="evidence" value="ECO:0007669"/>
    <property type="project" value="TreeGrafter"/>
</dbReference>
<evidence type="ECO:0000256" key="6">
    <source>
        <dbReference type="ARBA" id="ARBA00023180"/>
    </source>
</evidence>
<evidence type="ECO:0000256" key="4">
    <source>
        <dbReference type="ARBA" id="ARBA00022737"/>
    </source>
</evidence>
<keyword evidence="12" id="KW-1185">Reference proteome</keyword>
<sequence length="373" mass="40528">MRRSSGSDRNTCRPGKAVELTCSEPVRLVGGDSRCAGTLEVKYWGEWGPVSDSEWTLKEAAVACSQLDCGSAVSVGQREVSSVMPGWRVKADCVQSGSALRECVISWNSPSILNLNCSEPVRLVGGDSRCAGTLEVKHRVEWIPVRRSDWTLKEAAVACSQLDCGSAVSVGQREVSSDRPVWRIKSDCVQSGSALMECAISGHSSSILNLTCSDLLLQTNIYVSSSKDGISEAQQDGFQVSEGSDFTISCSIQPQYPRGSFQLTFTSSNSAHNYTQSAVNHSAHFLFPSAKTAHQGSYSCVYHVYVFSHNFSSQSRLLVLTVSDPTPFIIRVIVLPLTLLLVNAALYFYYKASSGKMSGRQENIKLDDYNLGA</sequence>
<evidence type="ECO:0000256" key="1">
    <source>
        <dbReference type="ARBA" id="ARBA00004613"/>
    </source>
</evidence>
<dbReference type="EMBL" id="VHII01000006">
    <property type="protein sequence ID" value="KAF1389626.1"/>
    <property type="molecule type" value="Genomic_DNA"/>
</dbReference>
<dbReference type="Pfam" id="PF00047">
    <property type="entry name" value="ig"/>
    <property type="match status" value="1"/>
</dbReference>
<dbReference type="PANTHER" id="PTHR48071:SF15">
    <property type="entry name" value="SRCR DOMAIN-CONTAINING PROTEIN"/>
    <property type="match status" value="1"/>
</dbReference>
<dbReference type="SMART" id="SM00202">
    <property type="entry name" value="SR"/>
    <property type="match status" value="2"/>
</dbReference>
<proteinExistence type="predicted"/>
<feature type="domain" description="SRCR" evidence="10">
    <location>
        <begin position="127"/>
        <end position="226"/>
    </location>
</feature>
<keyword evidence="2" id="KW-0964">Secreted</keyword>
<evidence type="ECO:0000256" key="5">
    <source>
        <dbReference type="ARBA" id="ARBA00023157"/>
    </source>
</evidence>
<dbReference type="PANTHER" id="PTHR48071">
    <property type="entry name" value="SRCR DOMAIN-CONTAINING PROTEIN"/>
    <property type="match status" value="1"/>
</dbReference>
<keyword evidence="9" id="KW-1133">Transmembrane helix</keyword>
<organism evidence="11 12">
    <name type="scientific">Perca fluviatilis</name>
    <name type="common">European perch</name>
    <dbReference type="NCBI Taxonomy" id="8168"/>
    <lineage>
        <taxon>Eukaryota</taxon>
        <taxon>Metazoa</taxon>
        <taxon>Chordata</taxon>
        <taxon>Craniata</taxon>
        <taxon>Vertebrata</taxon>
        <taxon>Euteleostomi</taxon>
        <taxon>Actinopterygii</taxon>
        <taxon>Neopterygii</taxon>
        <taxon>Teleostei</taxon>
        <taxon>Neoteleostei</taxon>
        <taxon>Acanthomorphata</taxon>
        <taxon>Eupercaria</taxon>
        <taxon>Perciformes</taxon>
        <taxon>Percoidei</taxon>
        <taxon>Percidae</taxon>
        <taxon>Percinae</taxon>
        <taxon>Perca</taxon>
    </lineage>
</organism>
<dbReference type="GO" id="GO:0031638">
    <property type="term" value="P:zymogen activation"/>
    <property type="evidence" value="ECO:0007669"/>
    <property type="project" value="TreeGrafter"/>
</dbReference>
<dbReference type="PROSITE" id="PS50287">
    <property type="entry name" value="SRCR_2"/>
    <property type="match status" value="2"/>
</dbReference>
<gene>
    <name evidence="11" type="ORF">PFLUV_G00075420</name>
</gene>
<dbReference type="PRINTS" id="PR00258">
    <property type="entry name" value="SPERACTRCPTR"/>
</dbReference>
<feature type="domain" description="SRCR" evidence="10">
    <location>
        <begin position="26"/>
        <end position="131"/>
    </location>
</feature>
<keyword evidence="4" id="KW-0677">Repeat</keyword>
<keyword evidence="7" id="KW-0393">Immunoglobulin domain</keyword>
<evidence type="ECO:0000256" key="7">
    <source>
        <dbReference type="ARBA" id="ARBA00023319"/>
    </source>
</evidence>
<protein>
    <recommendedName>
        <fullName evidence="10">SRCR domain-containing protein</fullName>
    </recommendedName>
</protein>
<dbReference type="SUPFAM" id="SSF48726">
    <property type="entry name" value="Immunoglobulin"/>
    <property type="match status" value="1"/>
</dbReference>
<dbReference type="Proteomes" id="UP000465112">
    <property type="component" value="Chromosome 6"/>
</dbReference>
<dbReference type="InterPro" id="IPR013783">
    <property type="entry name" value="Ig-like_fold"/>
</dbReference>
<comment type="subcellular location">
    <subcellularLocation>
        <location evidence="1">Secreted</location>
    </subcellularLocation>
</comment>
<feature type="disulfide bond" evidence="8">
    <location>
        <begin position="93"/>
        <end position="103"/>
    </location>
</feature>
<keyword evidence="6" id="KW-0325">Glycoprotein</keyword>
<feature type="disulfide bond" evidence="8">
    <location>
        <begin position="188"/>
        <end position="198"/>
    </location>
</feature>
<accession>A0A6A5F4G0</accession>
<comment type="caution">
    <text evidence="11">The sequence shown here is derived from an EMBL/GenBank/DDBJ whole genome shotgun (WGS) entry which is preliminary data.</text>
</comment>
<keyword evidence="9" id="KW-0812">Transmembrane</keyword>
<dbReference type="AlphaFoldDB" id="A0A6A5F4G0"/>
<dbReference type="SUPFAM" id="SSF56487">
    <property type="entry name" value="SRCR-like"/>
    <property type="match status" value="2"/>
</dbReference>
<evidence type="ECO:0000256" key="9">
    <source>
        <dbReference type="SAM" id="Phobius"/>
    </source>
</evidence>
<dbReference type="InterPro" id="IPR013151">
    <property type="entry name" value="Immunoglobulin_dom"/>
</dbReference>
<dbReference type="GO" id="GO:0005886">
    <property type="term" value="C:plasma membrane"/>
    <property type="evidence" value="ECO:0007669"/>
    <property type="project" value="TreeGrafter"/>
</dbReference>
<name>A0A6A5F4G0_PERFL</name>
<reference evidence="11 12" key="1">
    <citation type="submission" date="2019-06" db="EMBL/GenBank/DDBJ databases">
        <title>A chromosome-scale genome assembly of the European perch, Perca fluviatilis.</title>
        <authorList>
            <person name="Roques C."/>
            <person name="Zahm M."/>
            <person name="Cabau C."/>
            <person name="Klopp C."/>
            <person name="Bouchez O."/>
            <person name="Donnadieu C."/>
            <person name="Kuhl H."/>
            <person name="Gislard M."/>
            <person name="Guendouz S."/>
            <person name="Journot L."/>
            <person name="Haffray P."/>
            <person name="Bestin A."/>
            <person name="Morvezen R."/>
            <person name="Feron R."/>
            <person name="Wen M."/>
            <person name="Jouanno E."/>
            <person name="Herpin A."/>
            <person name="Schartl M."/>
            <person name="Postlethwait J."/>
            <person name="Schaerlinger B."/>
            <person name="Chardard D."/>
            <person name="Lecocq T."/>
            <person name="Poncet C."/>
            <person name="Jaffrelo L."/>
            <person name="Lampietro C."/>
            <person name="Guiguen Y."/>
        </authorList>
    </citation>
    <scope>NUCLEOTIDE SEQUENCE [LARGE SCALE GENOMIC DNA]</scope>
    <source>
        <tissue evidence="11">Blood</tissue>
    </source>
</reference>
<dbReference type="GO" id="GO:0005615">
    <property type="term" value="C:extracellular space"/>
    <property type="evidence" value="ECO:0007669"/>
    <property type="project" value="TreeGrafter"/>
</dbReference>
<dbReference type="Pfam" id="PF00530">
    <property type="entry name" value="SRCR"/>
    <property type="match status" value="2"/>
</dbReference>